<protein>
    <submittedName>
        <fullName evidence="2">Uncharacterized protein</fullName>
    </submittedName>
</protein>
<feature type="region of interest" description="Disordered" evidence="1">
    <location>
        <begin position="187"/>
        <end position="231"/>
    </location>
</feature>
<organism evidence="2 3">
    <name type="scientific">Chaetomidium leptoderma</name>
    <dbReference type="NCBI Taxonomy" id="669021"/>
    <lineage>
        <taxon>Eukaryota</taxon>
        <taxon>Fungi</taxon>
        <taxon>Dikarya</taxon>
        <taxon>Ascomycota</taxon>
        <taxon>Pezizomycotina</taxon>
        <taxon>Sordariomycetes</taxon>
        <taxon>Sordariomycetidae</taxon>
        <taxon>Sordariales</taxon>
        <taxon>Chaetomiaceae</taxon>
        <taxon>Chaetomidium</taxon>
    </lineage>
</organism>
<accession>A0AAN6ZZ22</accession>
<evidence type="ECO:0000313" key="3">
    <source>
        <dbReference type="Proteomes" id="UP001302745"/>
    </source>
</evidence>
<evidence type="ECO:0000313" key="2">
    <source>
        <dbReference type="EMBL" id="KAK4157310.1"/>
    </source>
</evidence>
<proteinExistence type="predicted"/>
<dbReference type="EMBL" id="MU856852">
    <property type="protein sequence ID" value="KAK4157310.1"/>
    <property type="molecule type" value="Genomic_DNA"/>
</dbReference>
<reference evidence="2" key="2">
    <citation type="submission" date="2023-05" db="EMBL/GenBank/DDBJ databases">
        <authorList>
            <consortium name="Lawrence Berkeley National Laboratory"/>
            <person name="Steindorff A."/>
            <person name="Hensen N."/>
            <person name="Bonometti L."/>
            <person name="Westerberg I."/>
            <person name="Brannstrom I.O."/>
            <person name="Guillou S."/>
            <person name="Cros-Aarteil S."/>
            <person name="Calhoun S."/>
            <person name="Haridas S."/>
            <person name="Kuo A."/>
            <person name="Mondo S."/>
            <person name="Pangilinan J."/>
            <person name="Riley R."/>
            <person name="Labutti K."/>
            <person name="Andreopoulos B."/>
            <person name="Lipzen A."/>
            <person name="Chen C."/>
            <person name="Yanf M."/>
            <person name="Daum C."/>
            <person name="Ng V."/>
            <person name="Clum A."/>
            <person name="Ohm R."/>
            <person name="Martin F."/>
            <person name="Silar P."/>
            <person name="Natvig D."/>
            <person name="Lalanne C."/>
            <person name="Gautier V."/>
            <person name="Ament-Velasquez S.L."/>
            <person name="Kruys A."/>
            <person name="Hutchinson M.I."/>
            <person name="Powell A.J."/>
            <person name="Barry K."/>
            <person name="Miller A.N."/>
            <person name="Grigoriev I.V."/>
            <person name="Debuchy R."/>
            <person name="Gladieux P."/>
            <person name="Thoren M.H."/>
            <person name="Johannesson H."/>
        </authorList>
    </citation>
    <scope>NUCLEOTIDE SEQUENCE</scope>
    <source>
        <strain evidence="2">CBS 538.74</strain>
    </source>
</reference>
<dbReference type="AlphaFoldDB" id="A0AAN6ZZ22"/>
<reference evidence="2" key="1">
    <citation type="journal article" date="2023" name="Mol. Phylogenet. Evol.">
        <title>Genome-scale phylogeny and comparative genomics of the fungal order Sordariales.</title>
        <authorList>
            <person name="Hensen N."/>
            <person name="Bonometti L."/>
            <person name="Westerberg I."/>
            <person name="Brannstrom I.O."/>
            <person name="Guillou S."/>
            <person name="Cros-Aarteil S."/>
            <person name="Calhoun S."/>
            <person name="Haridas S."/>
            <person name="Kuo A."/>
            <person name="Mondo S."/>
            <person name="Pangilinan J."/>
            <person name="Riley R."/>
            <person name="LaButti K."/>
            <person name="Andreopoulos B."/>
            <person name="Lipzen A."/>
            <person name="Chen C."/>
            <person name="Yan M."/>
            <person name="Daum C."/>
            <person name="Ng V."/>
            <person name="Clum A."/>
            <person name="Steindorff A."/>
            <person name="Ohm R.A."/>
            <person name="Martin F."/>
            <person name="Silar P."/>
            <person name="Natvig D.O."/>
            <person name="Lalanne C."/>
            <person name="Gautier V."/>
            <person name="Ament-Velasquez S.L."/>
            <person name="Kruys A."/>
            <person name="Hutchinson M.I."/>
            <person name="Powell A.J."/>
            <person name="Barry K."/>
            <person name="Miller A.N."/>
            <person name="Grigoriev I.V."/>
            <person name="Debuchy R."/>
            <person name="Gladieux P."/>
            <person name="Hiltunen Thoren M."/>
            <person name="Johannesson H."/>
        </authorList>
    </citation>
    <scope>NUCLEOTIDE SEQUENCE</scope>
    <source>
        <strain evidence="2">CBS 538.74</strain>
    </source>
</reference>
<sequence length="370" mass="40689">MDGIHQSVKITDGMLRALVQRLSSQIDSMGASKSNEQLTNVAKQLAISLTQVQRVHEQLESSLARTLDHEHATKSAANQQKESAESALVTDKLSKLAAIFGSPVTGTAGDSGMGGGDKTLGRLEAKLDALTTKFEKIHQLGIAGLALRSEIQETWAKVEDAGRTGADRLTSIDKTLLEINDRIVAPTPSPSAAIENQHQAPSSEIVGRERKRKREDEDAGSGSSHPLQLSEDQRKKLQELARLRSVTAKVFDELVPCPDGGSWDAAVIFERFWPIFASHKGQLHATRLRQFVDRQQPQTWCCAWHAALSATNTVSSAGKCTGCPIWCVQVKLATTHEGTASRRYYVRVCPGRRQRYSELEEERRRENGMT</sequence>
<keyword evidence="3" id="KW-1185">Reference proteome</keyword>
<comment type="caution">
    <text evidence="2">The sequence shown here is derived from an EMBL/GenBank/DDBJ whole genome shotgun (WGS) entry which is preliminary data.</text>
</comment>
<evidence type="ECO:0000256" key="1">
    <source>
        <dbReference type="SAM" id="MobiDB-lite"/>
    </source>
</evidence>
<name>A0AAN6ZZ22_9PEZI</name>
<gene>
    <name evidence="2" type="ORF">C8A00DRAFT_29736</name>
</gene>
<dbReference type="Proteomes" id="UP001302745">
    <property type="component" value="Unassembled WGS sequence"/>
</dbReference>